<keyword evidence="1" id="KW-1133">Transmembrane helix</keyword>
<dbReference type="InterPro" id="IPR025436">
    <property type="entry name" value="DUF4179"/>
</dbReference>
<feature type="transmembrane region" description="Helical" evidence="1">
    <location>
        <begin position="54"/>
        <end position="76"/>
    </location>
</feature>
<reference evidence="3" key="1">
    <citation type="submission" date="2020-07" db="EMBL/GenBank/DDBJ databases">
        <title>Genomic analysis of a strain of Sedimentibacter Hydroxybenzoicus DSM7310.</title>
        <authorList>
            <person name="Ma S."/>
        </authorList>
    </citation>
    <scope>NUCLEOTIDE SEQUENCE</scope>
    <source>
        <strain evidence="3">DSM 7310</strain>
    </source>
</reference>
<evidence type="ECO:0000313" key="4">
    <source>
        <dbReference type="Proteomes" id="UP000611629"/>
    </source>
</evidence>
<gene>
    <name evidence="3" type="ORF">HZF24_01140</name>
</gene>
<dbReference type="Gene3D" id="2.60.40.1630">
    <property type="entry name" value="bacillus anthracis domain"/>
    <property type="match status" value="1"/>
</dbReference>
<evidence type="ECO:0000259" key="2">
    <source>
        <dbReference type="Pfam" id="PF13786"/>
    </source>
</evidence>
<dbReference type="Pfam" id="PF13786">
    <property type="entry name" value="DUF4179"/>
    <property type="match status" value="1"/>
</dbReference>
<name>A0A974BGJ2_SEDHY</name>
<dbReference type="AlphaFoldDB" id="A0A974BGJ2"/>
<dbReference type="EMBL" id="JACBNQ010000001">
    <property type="protein sequence ID" value="NYB72739.1"/>
    <property type="molecule type" value="Genomic_DNA"/>
</dbReference>
<feature type="domain" description="DUF4179" evidence="2">
    <location>
        <begin position="52"/>
        <end position="138"/>
    </location>
</feature>
<sequence length="482" mass="54736">MNKDFDEIVKSMINKEPDFIPVACIEKIDKILEELPENDTGLHINKSGKPKNKVFLIAAIITVLLMATAIASTSMFKITKNVIDEFSGINNPNLESKKKEIEKNNTYIEYSKEIDGVKLTINNIAMDDNFIVVTSIVETQTPINDIIDDTTFFKDFLKMSGIKYYEHFYNYLSPDFLFEVNGEDISFELSDSSSYLKDEYTLVSIKKYIISEETPDIFNLHTYCVQAVAFVNGDWSFDILIDKSEANLKSKTVYPDVTRNVTSSDYGRKTEHEITIDMVSMSPLGGKIVISQEGHDIFRDFVLKDNLGNYHFVFNESVSSKIDGSRVSNIFEFVVDSSEIESINDLELIPILLNSDYKEKSVMLSENIENTDIKISSVGGYMVESIEFGSERAKIILKPYGAVLQYRSIINGAFGFLDKEGSKLNIGGVVLQEYDKNNGNIIISRLLPNEDIERLHNNLGGFWFVEMPEVEINEEEKIKINF</sequence>
<keyword evidence="1" id="KW-0812">Transmembrane</keyword>
<organism evidence="3 4">
    <name type="scientific">Sedimentibacter hydroxybenzoicus DSM 7310</name>
    <dbReference type="NCBI Taxonomy" id="1123245"/>
    <lineage>
        <taxon>Bacteria</taxon>
        <taxon>Bacillati</taxon>
        <taxon>Bacillota</taxon>
        <taxon>Tissierellia</taxon>
        <taxon>Sedimentibacter</taxon>
    </lineage>
</organism>
<keyword evidence="4" id="KW-1185">Reference proteome</keyword>
<evidence type="ECO:0000313" key="3">
    <source>
        <dbReference type="EMBL" id="NYB72739.1"/>
    </source>
</evidence>
<accession>A0A974BGJ2</accession>
<dbReference type="RefSeq" id="WP_179236419.1">
    <property type="nucleotide sequence ID" value="NZ_JACBNQ010000001.1"/>
</dbReference>
<proteinExistence type="predicted"/>
<protein>
    <submittedName>
        <fullName evidence="3">DUF4179 domain-containing protein</fullName>
    </submittedName>
</protein>
<dbReference type="Proteomes" id="UP000611629">
    <property type="component" value="Unassembled WGS sequence"/>
</dbReference>
<keyword evidence="1" id="KW-0472">Membrane</keyword>
<comment type="caution">
    <text evidence="3">The sequence shown here is derived from an EMBL/GenBank/DDBJ whole genome shotgun (WGS) entry which is preliminary data.</text>
</comment>
<evidence type="ECO:0000256" key="1">
    <source>
        <dbReference type="SAM" id="Phobius"/>
    </source>
</evidence>